<keyword evidence="1" id="KW-1133">Transmembrane helix</keyword>
<protein>
    <submittedName>
        <fullName evidence="2">Uncharacterized protein</fullName>
    </submittedName>
</protein>
<dbReference type="EMBL" id="OR769223">
    <property type="protein sequence ID" value="WQJ53750.1"/>
    <property type="molecule type" value="Genomic_DNA"/>
</dbReference>
<accession>A0ABZ0Z3G6</accession>
<evidence type="ECO:0000313" key="2">
    <source>
        <dbReference type="EMBL" id="WQJ53750.1"/>
    </source>
</evidence>
<evidence type="ECO:0000256" key="1">
    <source>
        <dbReference type="SAM" id="Phobius"/>
    </source>
</evidence>
<keyword evidence="3" id="KW-1185">Reference proteome</keyword>
<name>A0ABZ0Z3G6_9CAUD</name>
<feature type="transmembrane region" description="Helical" evidence="1">
    <location>
        <begin position="6"/>
        <end position="28"/>
    </location>
</feature>
<organism evidence="2 3">
    <name type="scientific">phage Lak_Megaphage_Sonny</name>
    <dbReference type="NCBI Taxonomy" id="3109229"/>
    <lineage>
        <taxon>Viruses</taxon>
        <taxon>Duplodnaviria</taxon>
        <taxon>Heunggongvirae</taxon>
        <taxon>Uroviricota</taxon>
        <taxon>Caudoviricetes</taxon>
        <taxon>Caudoviricetes code 15 clade</taxon>
    </lineage>
</organism>
<keyword evidence="1" id="KW-0472">Membrane</keyword>
<sequence>MEDLSIKWKILIAIVASALFIVLSLYIIHIYSQYDTEYLGHYIVRVEYEEPWNEYIHEICTETVHDGYDEDGNEITHTETYDCSHIEEHYPMYYYTREDGDVIIIDESQYRAIIKKLGTKARFVDMHRNYYTKDGNKYVTTFDGNRNKMWTLTEEHKYVNKVKGSKSVFNFSNVSEEDIKQYHLYDYPKGFNYFKDQNPLIGIKTHKEIVDSFKYLNAYYGGKYQFRCYVMVWKDAPLVTSKMEQDYLIGGNKNELIVCISVDSTCHIQWVNAFSWEDTPYISVDVNHLYEPGERLDLMKLNRMLLKEVPLKWKRKEFKDFEYIKH</sequence>
<reference evidence="2 3" key="1">
    <citation type="submission" date="2023-11" db="EMBL/GenBank/DDBJ databases">
        <authorList>
            <person name="Cook R."/>
            <person name="Crisci M."/>
            <person name="Pye H."/>
            <person name="Adriaenssens E."/>
            <person name="Santini J."/>
        </authorList>
    </citation>
    <scope>NUCLEOTIDE SEQUENCE [LARGE SCALE GENOMIC DNA]</scope>
    <source>
        <strain evidence="2">Lak_Megaphage_Sonny</strain>
    </source>
</reference>
<dbReference type="Proteomes" id="UP001358193">
    <property type="component" value="Segment"/>
</dbReference>
<evidence type="ECO:0000313" key="3">
    <source>
        <dbReference type="Proteomes" id="UP001358193"/>
    </source>
</evidence>
<proteinExistence type="predicted"/>
<keyword evidence="1" id="KW-0812">Transmembrane</keyword>